<dbReference type="AlphaFoldDB" id="A0A381QXZ3"/>
<gene>
    <name evidence="2" type="ORF">METZ01_LOCUS37160</name>
</gene>
<evidence type="ECO:0000259" key="1">
    <source>
        <dbReference type="Pfam" id="PF13649"/>
    </source>
</evidence>
<organism evidence="2">
    <name type="scientific">marine metagenome</name>
    <dbReference type="NCBI Taxonomy" id="408172"/>
    <lineage>
        <taxon>unclassified sequences</taxon>
        <taxon>metagenomes</taxon>
        <taxon>ecological metagenomes</taxon>
    </lineage>
</organism>
<accession>A0A381QXZ3</accession>
<dbReference type="SUPFAM" id="SSF53335">
    <property type="entry name" value="S-adenosyl-L-methionine-dependent methyltransferases"/>
    <property type="match status" value="1"/>
</dbReference>
<dbReference type="EMBL" id="UINC01001590">
    <property type="protein sequence ID" value="SUZ84306.1"/>
    <property type="molecule type" value="Genomic_DNA"/>
</dbReference>
<dbReference type="Gene3D" id="3.40.50.150">
    <property type="entry name" value="Vaccinia Virus protein VP39"/>
    <property type="match status" value="1"/>
</dbReference>
<sequence length="264" mass="29560">MMRDDINTWHYGLVARWWAEFKVGGEDVEYFRDAIERCGEPALDAGCGTGRLLLPFLRSDMDVDGSDVSPDMLGWCATKAEVEGLSANLYPQAMHELDLPRRYQTIIVCGSFGLGGTRAADLEGLRRLHAHLEPGGTLVMDHYPPKRDTDYDQALVESHDLPHPWPDQGDRRRTDSGAELELRVRLLATDPVERAITREISVREFVDGVEVDHQVYSIVICGYSISEVESMLEKAGFGDIRVTGALEDRPPQPQDEFIVFKATA</sequence>
<dbReference type="Pfam" id="PF13649">
    <property type="entry name" value="Methyltransf_25"/>
    <property type="match status" value="1"/>
</dbReference>
<evidence type="ECO:0000313" key="2">
    <source>
        <dbReference type="EMBL" id="SUZ84306.1"/>
    </source>
</evidence>
<dbReference type="CDD" id="cd02440">
    <property type="entry name" value="AdoMet_MTases"/>
    <property type="match status" value="1"/>
</dbReference>
<name>A0A381QXZ3_9ZZZZ</name>
<protein>
    <recommendedName>
        <fullName evidence="1">Methyltransferase domain-containing protein</fullName>
    </recommendedName>
</protein>
<dbReference type="InterPro" id="IPR029063">
    <property type="entry name" value="SAM-dependent_MTases_sf"/>
</dbReference>
<dbReference type="InterPro" id="IPR041698">
    <property type="entry name" value="Methyltransf_25"/>
</dbReference>
<proteinExistence type="predicted"/>
<reference evidence="2" key="1">
    <citation type="submission" date="2018-05" db="EMBL/GenBank/DDBJ databases">
        <authorList>
            <person name="Lanie J.A."/>
            <person name="Ng W.-L."/>
            <person name="Kazmierczak K.M."/>
            <person name="Andrzejewski T.M."/>
            <person name="Davidsen T.M."/>
            <person name="Wayne K.J."/>
            <person name="Tettelin H."/>
            <person name="Glass J.I."/>
            <person name="Rusch D."/>
            <person name="Podicherti R."/>
            <person name="Tsui H.-C.T."/>
            <person name="Winkler M.E."/>
        </authorList>
    </citation>
    <scope>NUCLEOTIDE SEQUENCE</scope>
</reference>
<feature type="domain" description="Methyltransferase" evidence="1">
    <location>
        <begin position="43"/>
        <end position="136"/>
    </location>
</feature>